<dbReference type="InterPro" id="IPR007691">
    <property type="entry name" value="LpxD"/>
</dbReference>
<reference evidence="7" key="1">
    <citation type="submission" date="2016-10" db="EMBL/GenBank/DDBJ databases">
        <authorList>
            <person name="Varghese N."/>
            <person name="Submissions S."/>
        </authorList>
    </citation>
    <scope>NUCLEOTIDE SEQUENCE [LARGE SCALE GENOMIC DNA]</scope>
    <source>
        <strain evidence="7">DSM 16477</strain>
    </source>
</reference>
<protein>
    <submittedName>
        <fullName evidence="6">UDP-3-O-[3-hydroxymyristoyl] glucosamine N-acyltransferase</fullName>
    </submittedName>
</protein>
<keyword evidence="2" id="KW-0441">Lipid A biosynthesis</keyword>
<dbReference type="RefSeq" id="WP_093741598.1">
    <property type="nucleotide sequence ID" value="NZ_FNBP01000004.1"/>
</dbReference>
<dbReference type="CDD" id="cd03352">
    <property type="entry name" value="LbH_LpxD"/>
    <property type="match status" value="1"/>
</dbReference>
<name>A0A1G7QW64_9RHOB</name>
<evidence type="ECO:0000256" key="5">
    <source>
        <dbReference type="ARBA" id="ARBA00023315"/>
    </source>
</evidence>
<dbReference type="PANTHER" id="PTHR43378">
    <property type="entry name" value="UDP-3-O-ACYLGLUCOSAMINE N-ACYLTRANSFERASE"/>
    <property type="match status" value="1"/>
</dbReference>
<dbReference type="Gene3D" id="2.160.10.10">
    <property type="entry name" value="Hexapeptide repeat proteins"/>
    <property type="match status" value="1"/>
</dbReference>
<dbReference type="NCBIfam" id="TIGR01853">
    <property type="entry name" value="lipid_A_lpxD"/>
    <property type="match status" value="1"/>
</dbReference>
<evidence type="ECO:0000313" key="6">
    <source>
        <dbReference type="EMBL" id="SDG02761.1"/>
    </source>
</evidence>
<gene>
    <name evidence="6" type="ORF">SAMN04489759_104191</name>
</gene>
<dbReference type="InterPro" id="IPR001451">
    <property type="entry name" value="Hexapep"/>
</dbReference>
<evidence type="ECO:0000256" key="2">
    <source>
        <dbReference type="ARBA" id="ARBA00022556"/>
    </source>
</evidence>
<keyword evidence="7" id="KW-1185">Reference proteome</keyword>
<accession>A0A1G7QW64</accession>
<organism evidence="6 7">
    <name type="scientific">Sulfitobacter delicatus</name>
    <dbReference type="NCBI Taxonomy" id="218672"/>
    <lineage>
        <taxon>Bacteria</taxon>
        <taxon>Pseudomonadati</taxon>
        <taxon>Pseudomonadota</taxon>
        <taxon>Alphaproteobacteria</taxon>
        <taxon>Rhodobacterales</taxon>
        <taxon>Roseobacteraceae</taxon>
        <taxon>Sulfitobacter</taxon>
    </lineage>
</organism>
<dbReference type="STRING" id="218672.SAMN04489759_104191"/>
<dbReference type="EMBL" id="FNBP01000004">
    <property type="protein sequence ID" value="SDG02761.1"/>
    <property type="molecule type" value="Genomic_DNA"/>
</dbReference>
<proteinExistence type="predicted"/>
<dbReference type="OrthoDB" id="9784739at2"/>
<dbReference type="GO" id="GO:0016410">
    <property type="term" value="F:N-acyltransferase activity"/>
    <property type="evidence" value="ECO:0007669"/>
    <property type="project" value="InterPro"/>
</dbReference>
<dbReference type="GO" id="GO:0009245">
    <property type="term" value="P:lipid A biosynthetic process"/>
    <property type="evidence" value="ECO:0007669"/>
    <property type="project" value="UniProtKB-KW"/>
</dbReference>
<dbReference type="Proteomes" id="UP000199399">
    <property type="component" value="Unassembled WGS sequence"/>
</dbReference>
<dbReference type="GO" id="GO:0016020">
    <property type="term" value="C:membrane"/>
    <property type="evidence" value="ECO:0007669"/>
    <property type="project" value="GOC"/>
</dbReference>
<keyword evidence="5 6" id="KW-0012">Acyltransferase</keyword>
<evidence type="ECO:0000313" key="7">
    <source>
        <dbReference type="Proteomes" id="UP000199399"/>
    </source>
</evidence>
<dbReference type="InterPro" id="IPR011004">
    <property type="entry name" value="Trimer_LpxA-like_sf"/>
</dbReference>
<dbReference type="Pfam" id="PF00132">
    <property type="entry name" value="Hexapep"/>
    <property type="match status" value="1"/>
</dbReference>
<evidence type="ECO:0000256" key="3">
    <source>
        <dbReference type="ARBA" id="ARBA00022679"/>
    </source>
</evidence>
<keyword evidence="1" id="KW-0444">Lipid biosynthesis</keyword>
<sequence>MTHSVQQIAKAVGAEAEGDTDIEVSGVAEPASAKRGEMALAMDPRYAESIAEGSAEVAMLWQGADWRALGLKAAILPNRPRYALSGLTRMLDKGQGFAPGIHPTAVIDPDAVLADDVSVGPLAVISAGARIGAGCVIGPLCFVGVDAQIGEGSFLREHVSIGARVTIGPRFIAQSGVRLGGDGFSFVTAELSTVEKARETLGDQGDAAPQPWTRIHSLGSVSIGADVEMGMGSTIDNGTIRDTQVGDGTKIDNLVHIGHNAVVGRNCLLCGQAGVGGSTRVGDNVVLGGQVGLADNITIGDRVIAGGGTIVLSNVPEGRTMLGYPATQMSKQTEIYKALRRLPKLLRDVAALQKTVSKAEKGD</sequence>
<dbReference type="Gene3D" id="3.40.1390.10">
    <property type="entry name" value="MurE/MurF, N-terminal domain"/>
    <property type="match status" value="1"/>
</dbReference>
<dbReference type="AlphaFoldDB" id="A0A1G7QW64"/>
<evidence type="ECO:0000256" key="4">
    <source>
        <dbReference type="ARBA" id="ARBA00023098"/>
    </source>
</evidence>
<dbReference type="PANTHER" id="PTHR43378:SF2">
    <property type="entry name" value="UDP-3-O-ACYLGLUCOSAMINE N-ACYLTRANSFERASE 1, MITOCHONDRIAL-RELATED"/>
    <property type="match status" value="1"/>
</dbReference>
<dbReference type="SUPFAM" id="SSF51161">
    <property type="entry name" value="Trimeric LpxA-like enzymes"/>
    <property type="match status" value="1"/>
</dbReference>
<dbReference type="NCBIfam" id="NF002060">
    <property type="entry name" value="PRK00892.1"/>
    <property type="match status" value="1"/>
</dbReference>
<evidence type="ECO:0000256" key="1">
    <source>
        <dbReference type="ARBA" id="ARBA00022516"/>
    </source>
</evidence>
<keyword evidence="3 6" id="KW-0808">Transferase</keyword>
<keyword evidence="4" id="KW-0443">Lipid metabolism</keyword>